<dbReference type="Proteomes" id="UP001235712">
    <property type="component" value="Unassembled WGS sequence"/>
</dbReference>
<dbReference type="SUPFAM" id="SSF51445">
    <property type="entry name" value="(Trans)glycosidases"/>
    <property type="match status" value="1"/>
</dbReference>
<evidence type="ECO:0008006" key="10">
    <source>
        <dbReference type="Google" id="ProtNLM"/>
    </source>
</evidence>
<evidence type="ECO:0000313" key="8">
    <source>
        <dbReference type="EMBL" id="MDP9828031.1"/>
    </source>
</evidence>
<feature type="domain" description="Fibronectin type-III" evidence="6">
    <location>
        <begin position="40"/>
        <end position="133"/>
    </location>
</feature>
<evidence type="ECO:0000259" key="6">
    <source>
        <dbReference type="PROSITE" id="PS50853"/>
    </source>
</evidence>
<evidence type="ECO:0000256" key="1">
    <source>
        <dbReference type="ARBA" id="ARBA00022801"/>
    </source>
</evidence>
<accession>A0ABT9P635</accession>
<keyword evidence="2 4" id="KW-0326">Glycosidase</keyword>
<feature type="domain" description="GH26" evidence="7">
    <location>
        <begin position="138"/>
        <end position="442"/>
    </location>
</feature>
<dbReference type="InterPro" id="IPR022790">
    <property type="entry name" value="GH26_dom"/>
</dbReference>
<evidence type="ECO:0000313" key="9">
    <source>
        <dbReference type="Proteomes" id="UP001235712"/>
    </source>
</evidence>
<comment type="caution">
    <text evidence="8">The sequence shown here is derived from an EMBL/GenBank/DDBJ whole genome shotgun (WGS) entry which is preliminary data.</text>
</comment>
<keyword evidence="3" id="KW-0119">Carbohydrate metabolism</keyword>
<feature type="compositionally biased region" description="Pro residues" evidence="5">
    <location>
        <begin position="132"/>
        <end position="142"/>
    </location>
</feature>
<evidence type="ECO:0000259" key="7">
    <source>
        <dbReference type="PROSITE" id="PS51764"/>
    </source>
</evidence>
<evidence type="ECO:0000256" key="3">
    <source>
        <dbReference type="ARBA" id="ARBA00023326"/>
    </source>
</evidence>
<dbReference type="Gene3D" id="2.60.40.10">
    <property type="entry name" value="Immunoglobulins"/>
    <property type="match status" value="1"/>
</dbReference>
<dbReference type="CDD" id="cd00063">
    <property type="entry name" value="FN3"/>
    <property type="match status" value="1"/>
</dbReference>
<dbReference type="InterPro" id="IPR017853">
    <property type="entry name" value="GH"/>
</dbReference>
<feature type="active site" description="Nucleophile" evidence="4">
    <location>
        <position position="379"/>
    </location>
</feature>
<dbReference type="PROSITE" id="PS50853">
    <property type="entry name" value="FN3"/>
    <property type="match status" value="1"/>
</dbReference>
<keyword evidence="3" id="KW-0624">Polysaccharide degradation</keyword>
<feature type="active site" description="Proton donor" evidence="4">
    <location>
        <position position="267"/>
    </location>
</feature>
<keyword evidence="1 4" id="KW-0378">Hydrolase</keyword>
<keyword evidence="9" id="KW-1185">Reference proteome</keyword>
<dbReference type="EMBL" id="JAUSQZ010000001">
    <property type="protein sequence ID" value="MDP9828031.1"/>
    <property type="molecule type" value="Genomic_DNA"/>
</dbReference>
<proteinExistence type="inferred from homology"/>
<evidence type="ECO:0000256" key="4">
    <source>
        <dbReference type="PROSITE-ProRule" id="PRU01100"/>
    </source>
</evidence>
<dbReference type="InterPro" id="IPR036116">
    <property type="entry name" value="FN3_sf"/>
</dbReference>
<reference evidence="8 9" key="1">
    <citation type="submission" date="2023-07" db="EMBL/GenBank/DDBJ databases">
        <title>Sequencing the genomes of 1000 actinobacteria strains.</title>
        <authorList>
            <person name="Klenk H.-P."/>
        </authorList>
    </citation>
    <scope>NUCLEOTIDE SEQUENCE [LARGE SCALE GENOMIC DNA]</scope>
    <source>
        <strain evidence="8 9">DSM 44388</strain>
    </source>
</reference>
<dbReference type="InterPro" id="IPR013783">
    <property type="entry name" value="Ig-like_fold"/>
</dbReference>
<dbReference type="Gene3D" id="3.20.20.80">
    <property type="entry name" value="Glycosidases"/>
    <property type="match status" value="1"/>
</dbReference>
<feature type="region of interest" description="Disordered" evidence="5">
    <location>
        <begin position="130"/>
        <end position="150"/>
    </location>
</feature>
<dbReference type="InterPro" id="IPR003961">
    <property type="entry name" value="FN3_dom"/>
</dbReference>
<protein>
    <recommendedName>
        <fullName evidence="10">Fibronectin type III domain protein</fullName>
    </recommendedName>
</protein>
<dbReference type="RefSeq" id="WP_307244794.1">
    <property type="nucleotide sequence ID" value="NZ_JAUSQZ010000001.1"/>
</dbReference>
<evidence type="ECO:0000256" key="5">
    <source>
        <dbReference type="SAM" id="MobiDB-lite"/>
    </source>
</evidence>
<name>A0ABT9P635_9ACTN</name>
<gene>
    <name evidence="8" type="ORF">J2S57_003780</name>
</gene>
<organism evidence="8 9">
    <name type="scientific">Kineosporia succinea</name>
    <dbReference type="NCBI Taxonomy" id="84632"/>
    <lineage>
        <taxon>Bacteria</taxon>
        <taxon>Bacillati</taxon>
        <taxon>Actinomycetota</taxon>
        <taxon>Actinomycetes</taxon>
        <taxon>Kineosporiales</taxon>
        <taxon>Kineosporiaceae</taxon>
        <taxon>Kineosporia</taxon>
    </lineage>
</organism>
<sequence>MTPREFTDEQLEQLQDTLAAAAAGWAAGLQPADPEPEAPAVGTIKPRVTQTTEQGVALAWEPVPGATSYVLVRDGVDRDGHGIWRETLTAPATAHTFLKLKAETRYTFGVDAIGADGADLALGEISVTTLPEPKPVDPPAPGTPGKLAPVGRSKTGTNVIVFGPQTLTELTAWERKYGVQVDGLLTYAWRETEERFLNEQFWRQAGEIAATGRVVVISLPWAPESEGSGMNAKAAKGGYVALHRKIAALILKYGLNRENVVLRLCWEYNGVWYAWSTTNGGAALFKAAWLVTVTTFRAAGITKPLWAQTANKGPQTANRVTGADVFVPGATNIVGLDHYNFWPPQNDDAGWAAAVAQVPGLTSQRALASVMGAQWSVDETGPANPASKDYGGDGAGFARRMVDYIRKNKGAGLAYFTIYDHEGAPKELNHTIDANPNWRSEVLGALKSGW</sequence>
<evidence type="ECO:0000256" key="2">
    <source>
        <dbReference type="ARBA" id="ARBA00023295"/>
    </source>
</evidence>
<dbReference type="PROSITE" id="PS51764">
    <property type="entry name" value="GH26"/>
    <property type="match status" value="1"/>
</dbReference>
<comment type="similarity">
    <text evidence="4">Belongs to the glycosyl hydrolase 26 family.</text>
</comment>
<dbReference type="SUPFAM" id="SSF49265">
    <property type="entry name" value="Fibronectin type III"/>
    <property type="match status" value="1"/>
</dbReference>